<name>A0A2I1HMX2_9GLOM</name>
<evidence type="ECO:0000313" key="3">
    <source>
        <dbReference type="EMBL" id="PKY60228.1"/>
    </source>
</evidence>
<keyword evidence="1" id="KW-0175">Coiled coil</keyword>
<evidence type="ECO:0000313" key="4">
    <source>
        <dbReference type="Proteomes" id="UP000234323"/>
    </source>
</evidence>
<dbReference type="EMBL" id="LLXI01004079">
    <property type="protein sequence ID" value="PKY60228.1"/>
    <property type="molecule type" value="Genomic_DNA"/>
</dbReference>
<keyword evidence="2" id="KW-0472">Membrane</keyword>
<evidence type="ECO:0000256" key="1">
    <source>
        <dbReference type="SAM" id="Coils"/>
    </source>
</evidence>
<proteinExistence type="predicted"/>
<sequence length="119" mass="14343">MGEQKIKIQPQMAIGYEFNFCFIFYKLYSKEEEESENEEEEKKMKIEKRRKKMKMKKILFLLVDLGFKFHHLIVEHMTLTLVQVFEFYDITIEVDKGLYENDGTLAHIKLPNISPEIFK</sequence>
<keyword evidence="2" id="KW-0812">Transmembrane</keyword>
<dbReference type="Proteomes" id="UP000234323">
    <property type="component" value="Unassembled WGS sequence"/>
</dbReference>
<feature type="coiled-coil region" evidence="1">
    <location>
        <begin position="28"/>
        <end position="56"/>
    </location>
</feature>
<reference evidence="3 4" key="1">
    <citation type="submission" date="2015-10" db="EMBL/GenBank/DDBJ databases">
        <title>Genome analyses suggest a sexual origin of heterokaryosis in a supposedly ancient asexual fungus.</title>
        <authorList>
            <person name="Ropars J."/>
            <person name="Sedzielewska K."/>
            <person name="Noel J."/>
            <person name="Charron P."/>
            <person name="Farinelli L."/>
            <person name="Marton T."/>
            <person name="Kruger M."/>
            <person name="Pelin A."/>
            <person name="Brachmann A."/>
            <person name="Corradi N."/>
        </authorList>
    </citation>
    <scope>NUCLEOTIDE SEQUENCE [LARGE SCALE GENOMIC DNA]</scope>
    <source>
        <strain evidence="3 4">A4</strain>
    </source>
</reference>
<comment type="caution">
    <text evidence="3">The sequence shown here is derived from an EMBL/GenBank/DDBJ whole genome shotgun (WGS) entry which is preliminary data.</text>
</comment>
<accession>A0A2I1HMX2</accession>
<evidence type="ECO:0000256" key="2">
    <source>
        <dbReference type="SAM" id="Phobius"/>
    </source>
</evidence>
<protein>
    <submittedName>
        <fullName evidence="3">Uncharacterized protein</fullName>
    </submittedName>
</protein>
<keyword evidence="4" id="KW-1185">Reference proteome</keyword>
<organism evidence="3 4">
    <name type="scientific">Rhizophagus irregularis</name>
    <dbReference type="NCBI Taxonomy" id="588596"/>
    <lineage>
        <taxon>Eukaryota</taxon>
        <taxon>Fungi</taxon>
        <taxon>Fungi incertae sedis</taxon>
        <taxon>Mucoromycota</taxon>
        <taxon>Glomeromycotina</taxon>
        <taxon>Glomeromycetes</taxon>
        <taxon>Glomerales</taxon>
        <taxon>Glomeraceae</taxon>
        <taxon>Rhizophagus</taxon>
    </lineage>
</organism>
<dbReference type="AlphaFoldDB" id="A0A2I1HMX2"/>
<feature type="transmembrane region" description="Helical" evidence="2">
    <location>
        <begin position="58"/>
        <end position="74"/>
    </location>
</feature>
<keyword evidence="2" id="KW-1133">Transmembrane helix</keyword>
<gene>
    <name evidence="3" type="ORF">RhiirA4_483706</name>
</gene>